<proteinExistence type="predicted"/>
<dbReference type="AlphaFoldDB" id="A0A8C3QIA2"/>
<keyword evidence="2" id="KW-1185">Reference proteome</keyword>
<name>A0A8C3QIA2_9PASS</name>
<evidence type="ECO:0000313" key="2">
    <source>
        <dbReference type="Proteomes" id="UP000694396"/>
    </source>
</evidence>
<reference evidence="1" key="2">
    <citation type="submission" date="2025-09" db="UniProtKB">
        <authorList>
            <consortium name="Ensembl"/>
        </authorList>
    </citation>
    <scope>IDENTIFICATION</scope>
</reference>
<organism evidence="1 2">
    <name type="scientific">Cyanoderma ruficeps</name>
    <name type="common">rufous-capped babbler</name>
    <dbReference type="NCBI Taxonomy" id="181631"/>
    <lineage>
        <taxon>Eukaryota</taxon>
        <taxon>Metazoa</taxon>
        <taxon>Chordata</taxon>
        <taxon>Craniata</taxon>
        <taxon>Vertebrata</taxon>
        <taxon>Euteleostomi</taxon>
        <taxon>Archelosauria</taxon>
        <taxon>Archosauria</taxon>
        <taxon>Dinosauria</taxon>
        <taxon>Saurischia</taxon>
        <taxon>Theropoda</taxon>
        <taxon>Coelurosauria</taxon>
        <taxon>Aves</taxon>
        <taxon>Neognathae</taxon>
        <taxon>Neoaves</taxon>
        <taxon>Telluraves</taxon>
        <taxon>Australaves</taxon>
        <taxon>Passeriformes</taxon>
        <taxon>Sylvioidea</taxon>
        <taxon>Timaliidae</taxon>
        <taxon>Cyanoderma</taxon>
    </lineage>
</organism>
<accession>A0A8C3QIA2</accession>
<dbReference type="Proteomes" id="UP000694396">
    <property type="component" value="Unplaced"/>
</dbReference>
<sequence length="88" mass="9609">AENSSPALQRNLDLFFLVSKAQVCSHLSLSQAHKNTLRVKTISSISICCFPNITITSLSAAAATLDRKVERSSAGRRESISSTFEPLW</sequence>
<dbReference type="Ensembl" id="ENSCRFT00000006783.1">
    <property type="protein sequence ID" value="ENSCRFP00000006547.1"/>
    <property type="gene ID" value="ENSCRFG00000005200.1"/>
</dbReference>
<evidence type="ECO:0000313" key="1">
    <source>
        <dbReference type="Ensembl" id="ENSCRFP00000006547.1"/>
    </source>
</evidence>
<protein>
    <submittedName>
        <fullName evidence="1">Uncharacterized protein</fullName>
    </submittedName>
</protein>
<reference evidence="1" key="1">
    <citation type="submission" date="2025-08" db="UniProtKB">
        <authorList>
            <consortium name="Ensembl"/>
        </authorList>
    </citation>
    <scope>IDENTIFICATION</scope>
</reference>